<dbReference type="Gene3D" id="3.40.50.12780">
    <property type="entry name" value="N-terminal domain of ligase-like"/>
    <property type="match status" value="1"/>
</dbReference>
<dbReference type="HOGENOM" id="CLU_1277738_0_0_1"/>
<gene>
    <name evidence="2" type="ORF">GLOTRDRAFT_50066</name>
</gene>
<dbReference type="InterPro" id="IPR042099">
    <property type="entry name" value="ANL_N_sf"/>
</dbReference>
<dbReference type="SUPFAM" id="SSF56801">
    <property type="entry name" value="Acetyl-CoA synthetase-like"/>
    <property type="match status" value="1"/>
</dbReference>
<reference evidence="2 3" key="1">
    <citation type="journal article" date="2012" name="Science">
        <title>The Paleozoic origin of enzymatic lignin decomposition reconstructed from 31 fungal genomes.</title>
        <authorList>
            <person name="Floudas D."/>
            <person name="Binder M."/>
            <person name="Riley R."/>
            <person name="Barry K."/>
            <person name="Blanchette R.A."/>
            <person name="Henrissat B."/>
            <person name="Martinez A.T."/>
            <person name="Otillar R."/>
            <person name="Spatafora J.W."/>
            <person name="Yadav J.S."/>
            <person name="Aerts A."/>
            <person name="Benoit I."/>
            <person name="Boyd A."/>
            <person name="Carlson A."/>
            <person name="Copeland A."/>
            <person name="Coutinho P.M."/>
            <person name="de Vries R.P."/>
            <person name="Ferreira P."/>
            <person name="Findley K."/>
            <person name="Foster B."/>
            <person name="Gaskell J."/>
            <person name="Glotzer D."/>
            <person name="Gorecki P."/>
            <person name="Heitman J."/>
            <person name="Hesse C."/>
            <person name="Hori C."/>
            <person name="Igarashi K."/>
            <person name="Jurgens J.A."/>
            <person name="Kallen N."/>
            <person name="Kersten P."/>
            <person name="Kohler A."/>
            <person name="Kuees U."/>
            <person name="Kumar T.K.A."/>
            <person name="Kuo A."/>
            <person name="LaButti K."/>
            <person name="Larrondo L.F."/>
            <person name="Lindquist E."/>
            <person name="Ling A."/>
            <person name="Lombard V."/>
            <person name="Lucas S."/>
            <person name="Lundell T."/>
            <person name="Martin R."/>
            <person name="McLaughlin D.J."/>
            <person name="Morgenstern I."/>
            <person name="Morin E."/>
            <person name="Murat C."/>
            <person name="Nagy L.G."/>
            <person name="Nolan M."/>
            <person name="Ohm R.A."/>
            <person name="Patyshakuliyeva A."/>
            <person name="Rokas A."/>
            <person name="Ruiz-Duenas F.J."/>
            <person name="Sabat G."/>
            <person name="Salamov A."/>
            <person name="Samejima M."/>
            <person name="Schmutz J."/>
            <person name="Slot J.C."/>
            <person name="St John F."/>
            <person name="Stenlid J."/>
            <person name="Sun H."/>
            <person name="Sun S."/>
            <person name="Syed K."/>
            <person name="Tsang A."/>
            <person name="Wiebenga A."/>
            <person name="Young D."/>
            <person name="Pisabarro A."/>
            <person name="Eastwood D.C."/>
            <person name="Martin F."/>
            <person name="Cullen D."/>
            <person name="Grigoriev I.V."/>
            <person name="Hibbett D.S."/>
        </authorList>
    </citation>
    <scope>NUCLEOTIDE SEQUENCE [LARGE SCALE GENOMIC DNA]</scope>
    <source>
        <strain evidence="2 3">ATCC 11539</strain>
    </source>
</reference>
<dbReference type="OMA" id="KTACGWI"/>
<proteinExistence type="predicted"/>
<dbReference type="AlphaFoldDB" id="S7PSJ5"/>
<accession>S7PSJ5</accession>
<name>S7PSJ5_GLOTA</name>
<sequence>MPLRLPPQTQALSSPTFRPPPLDGSLTLPEMYDMHYSHTPHHPLFVFADSQGVTHEILWPTAVCAVHQVGHILWPRVGSPISAGRRPIVAILAASDTITYFTVMVGIIRAGYAAFLISTRNSSAAIAHLLGKAASGLVITAFMPCTPAVAPTPENVIKGALDCESDIVFCVPSFAEAWSRNAAYVDSCLYDGGPLSKEAGDNLTREGVSVFTLYRW</sequence>
<evidence type="ECO:0008006" key="4">
    <source>
        <dbReference type="Google" id="ProtNLM"/>
    </source>
</evidence>
<protein>
    <recommendedName>
        <fullName evidence="4">AMP-dependent synthetase/ligase domain-containing protein</fullName>
    </recommendedName>
</protein>
<dbReference type="RefSeq" id="XP_007870639.1">
    <property type="nucleotide sequence ID" value="XM_007872448.1"/>
</dbReference>
<dbReference type="OrthoDB" id="429813at2759"/>
<dbReference type="GeneID" id="19306704"/>
<evidence type="ECO:0000313" key="3">
    <source>
        <dbReference type="Proteomes" id="UP000030669"/>
    </source>
</evidence>
<keyword evidence="3" id="KW-1185">Reference proteome</keyword>
<feature type="region of interest" description="Disordered" evidence="1">
    <location>
        <begin position="1"/>
        <end position="22"/>
    </location>
</feature>
<evidence type="ECO:0000256" key="1">
    <source>
        <dbReference type="SAM" id="MobiDB-lite"/>
    </source>
</evidence>
<dbReference type="eggNOG" id="KOG1178">
    <property type="taxonomic scope" value="Eukaryota"/>
</dbReference>
<dbReference type="KEGG" id="gtr:GLOTRDRAFT_50066"/>
<organism evidence="2 3">
    <name type="scientific">Gloeophyllum trabeum (strain ATCC 11539 / FP-39264 / Madison 617)</name>
    <name type="common">Brown rot fungus</name>
    <dbReference type="NCBI Taxonomy" id="670483"/>
    <lineage>
        <taxon>Eukaryota</taxon>
        <taxon>Fungi</taxon>
        <taxon>Dikarya</taxon>
        <taxon>Basidiomycota</taxon>
        <taxon>Agaricomycotina</taxon>
        <taxon>Agaricomycetes</taxon>
        <taxon>Gloeophyllales</taxon>
        <taxon>Gloeophyllaceae</taxon>
        <taxon>Gloeophyllum</taxon>
    </lineage>
</organism>
<dbReference type="EMBL" id="KB469313">
    <property type="protein sequence ID" value="EPQ50791.1"/>
    <property type="molecule type" value="Genomic_DNA"/>
</dbReference>
<evidence type="ECO:0000313" key="2">
    <source>
        <dbReference type="EMBL" id="EPQ50791.1"/>
    </source>
</evidence>
<dbReference type="Proteomes" id="UP000030669">
    <property type="component" value="Unassembled WGS sequence"/>
</dbReference>
<feature type="compositionally biased region" description="Polar residues" evidence="1">
    <location>
        <begin position="7"/>
        <end position="16"/>
    </location>
</feature>